<feature type="domain" description="Response regulatory" evidence="2">
    <location>
        <begin position="4"/>
        <end position="119"/>
    </location>
</feature>
<dbReference type="Pfam" id="PF00072">
    <property type="entry name" value="Response_reg"/>
    <property type="match status" value="1"/>
</dbReference>
<dbReference type="SUPFAM" id="SSF52172">
    <property type="entry name" value="CheY-like"/>
    <property type="match status" value="1"/>
</dbReference>
<dbReference type="InterPro" id="IPR011006">
    <property type="entry name" value="CheY-like_superfamily"/>
</dbReference>
<proteinExistence type="predicted"/>
<evidence type="ECO:0000313" key="3">
    <source>
        <dbReference type="EMBL" id="SJZ60846.1"/>
    </source>
</evidence>
<dbReference type="SMART" id="SM00448">
    <property type="entry name" value="REC"/>
    <property type="match status" value="1"/>
</dbReference>
<dbReference type="PANTHER" id="PTHR43228:SF1">
    <property type="entry name" value="TWO-COMPONENT RESPONSE REGULATOR ARR22"/>
    <property type="match status" value="1"/>
</dbReference>
<dbReference type="AlphaFoldDB" id="A0A1T4M1S8"/>
<sequence length="121" mass="13319">MPQTVMIVDDALFIRTVLRNMLEDCGYHTIAEAGSGLEAQRYLHTVTPDLIFLDIILPDANGIEILDDIRCSLPATNVIICSSISQEQTIQKALQHGAAAYLQKPFTQETVAAVLKQLEAH</sequence>
<dbReference type="PANTHER" id="PTHR43228">
    <property type="entry name" value="TWO-COMPONENT RESPONSE REGULATOR"/>
    <property type="match status" value="1"/>
</dbReference>
<dbReference type="Proteomes" id="UP000190102">
    <property type="component" value="Unassembled WGS sequence"/>
</dbReference>
<dbReference type="Gene3D" id="3.40.50.2300">
    <property type="match status" value="1"/>
</dbReference>
<organism evidence="3 4">
    <name type="scientific">Trichlorobacter thiogenes</name>
    <dbReference type="NCBI Taxonomy" id="115783"/>
    <lineage>
        <taxon>Bacteria</taxon>
        <taxon>Pseudomonadati</taxon>
        <taxon>Thermodesulfobacteriota</taxon>
        <taxon>Desulfuromonadia</taxon>
        <taxon>Geobacterales</taxon>
        <taxon>Geobacteraceae</taxon>
        <taxon>Trichlorobacter</taxon>
    </lineage>
</organism>
<keyword evidence="1" id="KW-0597">Phosphoprotein</keyword>
<reference evidence="4" key="1">
    <citation type="submission" date="2017-02" db="EMBL/GenBank/DDBJ databases">
        <authorList>
            <person name="Varghese N."/>
            <person name="Submissions S."/>
        </authorList>
    </citation>
    <scope>NUCLEOTIDE SEQUENCE [LARGE SCALE GENOMIC DNA]</scope>
    <source>
        <strain evidence="4">ATCC BAA-34</strain>
    </source>
</reference>
<gene>
    <name evidence="3" type="ORF">SAMN02745119_01101</name>
</gene>
<dbReference type="InterPro" id="IPR052048">
    <property type="entry name" value="ST_Response_Regulator"/>
</dbReference>
<keyword evidence="4" id="KW-1185">Reference proteome</keyword>
<dbReference type="GO" id="GO:0000160">
    <property type="term" value="P:phosphorelay signal transduction system"/>
    <property type="evidence" value="ECO:0007669"/>
    <property type="project" value="InterPro"/>
</dbReference>
<dbReference type="STRING" id="115783.SAMN02745119_01101"/>
<dbReference type="EMBL" id="FUWR01000004">
    <property type="protein sequence ID" value="SJZ60846.1"/>
    <property type="molecule type" value="Genomic_DNA"/>
</dbReference>
<dbReference type="PROSITE" id="PS50110">
    <property type="entry name" value="RESPONSE_REGULATORY"/>
    <property type="match status" value="1"/>
</dbReference>
<dbReference type="RefSeq" id="WP_078789368.1">
    <property type="nucleotide sequence ID" value="NZ_FUWR01000004.1"/>
</dbReference>
<evidence type="ECO:0000259" key="2">
    <source>
        <dbReference type="PROSITE" id="PS50110"/>
    </source>
</evidence>
<name>A0A1T4M1S8_9BACT</name>
<dbReference type="OrthoDB" id="9801101at2"/>
<feature type="modified residue" description="4-aspartylphosphate" evidence="1">
    <location>
        <position position="54"/>
    </location>
</feature>
<dbReference type="InterPro" id="IPR001789">
    <property type="entry name" value="Sig_transdc_resp-reg_receiver"/>
</dbReference>
<protein>
    <submittedName>
        <fullName evidence="3">Two-component system, chemotaxis family, response regulator CheY</fullName>
    </submittedName>
</protein>
<evidence type="ECO:0000256" key="1">
    <source>
        <dbReference type="PROSITE-ProRule" id="PRU00169"/>
    </source>
</evidence>
<accession>A0A1T4M1S8</accession>
<evidence type="ECO:0000313" key="4">
    <source>
        <dbReference type="Proteomes" id="UP000190102"/>
    </source>
</evidence>